<evidence type="ECO:0000313" key="3">
    <source>
        <dbReference type="Proteomes" id="UP000051984"/>
    </source>
</evidence>
<sequence>MSVMTNLKDSELCQITGGFLPFAIPVATILGILATDAFNHADQLIDGFKQGWQRP</sequence>
<evidence type="ECO:0000313" key="2">
    <source>
        <dbReference type="EMBL" id="KRK11915.1"/>
    </source>
</evidence>
<evidence type="ECO:0008006" key="4">
    <source>
        <dbReference type="Google" id="ProtNLM"/>
    </source>
</evidence>
<keyword evidence="1" id="KW-0472">Membrane</keyword>
<dbReference type="PATRIC" id="fig|1423816.3.peg.706"/>
<keyword evidence="1" id="KW-0812">Transmembrane</keyword>
<proteinExistence type="predicted"/>
<dbReference type="EMBL" id="AZCT01000012">
    <property type="protein sequence ID" value="KRK11915.1"/>
    <property type="molecule type" value="Genomic_DNA"/>
</dbReference>
<dbReference type="Proteomes" id="UP000051984">
    <property type="component" value="Unassembled WGS sequence"/>
</dbReference>
<accession>A0A0R1ERC8</accession>
<keyword evidence="1" id="KW-1133">Transmembrane helix</keyword>
<organism evidence="2 3">
    <name type="scientific">Lacticaseibacillus zeae DSM 20178 = KCTC 3804</name>
    <dbReference type="NCBI Taxonomy" id="1423816"/>
    <lineage>
        <taxon>Bacteria</taxon>
        <taxon>Bacillati</taxon>
        <taxon>Bacillota</taxon>
        <taxon>Bacilli</taxon>
        <taxon>Lactobacillales</taxon>
        <taxon>Lactobacillaceae</taxon>
        <taxon>Lacticaseibacillus</taxon>
    </lineage>
</organism>
<reference evidence="2 3" key="1">
    <citation type="journal article" date="2015" name="Genome Announc.">
        <title>Expanding the biotechnology potential of lactobacilli through comparative genomics of 213 strains and associated genera.</title>
        <authorList>
            <person name="Sun Z."/>
            <person name="Harris H.M."/>
            <person name="McCann A."/>
            <person name="Guo C."/>
            <person name="Argimon S."/>
            <person name="Zhang W."/>
            <person name="Yang X."/>
            <person name="Jeffery I.B."/>
            <person name="Cooney J.C."/>
            <person name="Kagawa T.F."/>
            <person name="Liu W."/>
            <person name="Song Y."/>
            <person name="Salvetti E."/>
            <person name="Wrobel A."/>
            <person name="Rasinkangas P."/>
            <person name="Parkhill J."/>
            <person name="Rea M.C."/>
            <person name="O'Sullivan O."/>
            <person name="Ritari J."/>
            <person name="Douillard F.P."/>
            <person name="Paul Ross R."/>
            <person name="Yang R."/>
            <person name="Briner A.E."/>
            <person name="Felis G.E."/>
            <person name="de Vos W.M."/>
            <person name="Barrangou R."/>
            <person name="Klaenhammer T.R."/>
            <person name="Caufield P.W."/>
            <person name="Cui Y."/>
            <person name="Zhang H."/>
            <person name="O'Toole P.W."/>
        </authorList>
    </citation>
    <scope>NUCLEOTIDE SEQUENCE [LARGE SCALE GENOMIC DNA]</scope>
    <source>
        <strain evidence="2 3">DSM 20178</strain>
    </source>
</reference>
<evidence type="ECO:0000256" key="1">
    <source>
        <dbReference type="SAM" id="Phobius"/>
    </source>
</evidence>
<name>A0A0R1ERC8_LACZE</name>
<dbReference type="eggNOG" id="ENOG5031972">
    <property type="taxonomic scope" value="Bacteria"/>
</dbReference>
<gene>
    <name evidence="2" type="ORF">FD51_GL000700</name>
</gene>
<dbReference type="AlphaFoldDB" id="A0A0R1ERC8"/>
<comment type="caution">
    <text evidence="2">The sequence shown here is derived from an EMBL/GenBank/DDBJ whole genome shotgun (WGS) entry which is preliminary data.</text>
</comment>
<protein>
    <recommendedName>
        <fullName evidence="4">Bacteriocin leader domain-containing protein</fullName>
    </recommendedName>
</protein>
<feature type="transmembrane region" description="Helical" evidence="1">
    <location>
        <begin position="12"/>
        <end position="34"/>
    </location>
</feature>